<reference evidence="2 3" key="1">
    <citation type="submission" date="2021-06" db="EMBL/GenBank/DDBJ databases">
        <title>Caerostris darwini draft genome.</title>
        <authorList>
            <person name="Kono N."/>
            <person name="Arakawa K."/>
        </authorList>
    </citation>
    <scope>NUCLEOTIDE SEQUENCE [LARGE SCALE GENOMIC DNA]</scope>
</reference>
<name>A0AAV4TKH7_9ARAC</name>
<organism evidence="2 3">
    <name type="scientific">Caerostris darwini</name>
    <dbReference type="NCBI Taxonomy" id="1538125"/>
    <lineage>
        <taxon>Eukaryota</taxon>
        <taxon>Metazoa</taxon>
        <taxon>Ecdysozoa</taxon>
        <taxon>Arthropoda</taxon>
        <taxon>Chelicerata</taxon>
        <taxon>Arachnida</taxon>
        <taxon>Araneae</taxon>
        <taxon>Araneomorphae</taxon>
        <taxon>Entelegynae</taxon>
        <taxon>Araneoidea</taxon>
        <taxon>Araneidae</taxon>
        <taxon>Caerostris</taxon>
    </lineage>
</organism>
<dbReference type="EMBL" id="BPLQ01009827">
    <property type="protein sequence ID" value="GIY46860.1"/>
    <property type="molecule type" value="Genomic_DNA"/>
</dbReference>
<accession>A0AAV4TKH7</accession>
<dbReference type="Proteomes" id="UP001054837">
    <property type="component" value="Unassembled WGS sequence"/>
</dbReference>
<protein>
    <submittedName>
        <fullName evidence="2">Uncharacterized protein</fullName>
    </submittedName>
</protein>
<sequence>MRENATTCLNDQNIKISDEESAKLLADATTASNLTHGNVASAIVSHFVHLQNKQIMKDTSFNVQNINISDVKSAEHLLDAASASNLTHGNVTSIIVSPFVNLQNKQITRENATSLNVQNIHISDVQSSKHVPYTTTASNLTHGNGVKKGHLLTFIYSIENQDFIIKCIYKPRDRTPVEENQLRKCCYWNVEKKLGRERNPCTRAGTKQGVDFSPWHTSP</sequence>
<evidence type="ECO:0000256" key="1">
    <source>
        <dbReference type="SAM" id="MobiDB-lite"/>
    </source>
</evidence>
<gene>
    <name evidence="2" type="ORF">CDAR_586721</name>
</gene>
<feature type="region of interest" description="Disordered" evidence="1">
    <location>
        <begin position="199"/>
        <end position="219"/>
    </location>
</feature>
<evidence type="ECO:0000313" key="3">
    <source>
        <dbReference type="Proteomes" id="UP001054837"/>
    </source>
</evidence>
<dbReference type="AlphaFoldDB" id="A0AAV4TKH7"/>
<keyword evidence="3" id="KW-1185">Reference proteome</keyword>
<comment type="caution">
    <text evidence="2">The sequence shown here is derived from an EMBL/GenBank/DDBJ whole genome shotgun (WGS) entry which is preliminary data.</text>
</comment>
<evidence type="ECO:0000313" key="2">
    <source>
        <dbReference type="EMBL" id="GIY46860.1"/>
    </source>
</evidence>
<proteinExistence type="predicted"/>